<dbReference type="EMBL" id="LJIJ01000313">
    <property type="protein sequence ID" value="ODM98891.1"/>
    <property type="molecule type" value="Genomic_DNA"/>
</dbReference>
<sequence length="478" mass="53920">MSNENGSGSPGADFYDYLRDLTWVNDDNPEGNRALLEGLHSGYTGYLEDQIIQPFSKRSGNQRTSRKQDLHSLDCQDAFDPDEERLKFLQSILYGTLVESFEPCSDPIPASKKISRPTIGEERKAWLLEARKAYCFNKLQVQPAEVLSRDEDFSDHQQPRITKYSELDRHCDDAGSGYGMNAVTDKESCTYLFQQGEGNMKPSNIRLSPRMEKLDKLIPTASKEFLNTLRIVSTISPQQSEKQLDVQTPSFNFEMRRDNDSSYEREREISNNPSQTKASENDTGSKSNVSGGGGRSYKEVFLYGPHSTTTTMIDEAPKCSRSCCRFPSLPKLKKSTGNIDGGESNSSSTPLWSSVLQRRPTSETCPDSKLRGMTSSGDAIHTMKYCPDNPVDYFTRKSRPPVVASVEKVSYLHLESPRKEFLKRDEREYQTDQESKSDSESVSTIDDTVEVNRRASGIWIEAKTKGRGRKKKSTKLVE</sequence>
<protein>
    <submittedName>
        <fullName evidence="2">Uncharacterized protein</fullName>
    </submittedName>
</protein>
<organism evidence="2 3">
    <name type="scientific">Orchesella cincta</name>
    <name type="common">Springtail</name>
    <name type="synonym">Podura cincta</name>
    <dbReference type="NCBI Taxonomy" id="48709"/>
    <lineage>
        <taxon>Eukaryota</taxon>
        <taxon>Metazoa</taxon>
        <taxon>Ecdysozoa</taxon>
        <taxon>Arthropoda</taxon>
        <taxon>Hexapoda</taxon>
        <taxon>Collembola</taxon>
        <taxon>Entomobryomorpha</taxon>
        <taxon>Entomobryoidea</taxon>
        <taxon>Orchesellidae</taxon>
        <taxon>Orchesellinae</taxon>
        <taxon>Orchesella</taxon>
    </lineage>
</organism>
<accession>A0A1D2N102</accession>
<comment type="caution">
    <text evidence="2">The sequence shown here is derived from an EMBL/GenBank/DDBJ whole genome shotgun (WGS) entry which is preliminary data.</text>
</comment>
<feature type="compositionally biased region" description="Basic residues" evidence="1">
    <location>
        <begin position="465"/>
        <end position="478"/>
    </location>
</feature>
<feature type="compositionally biased region" description="Polar residues" evidence="1">
    <location>
        <begin position="237"/>
        <end position="251"/>
    </location>
</feature>
<evidence type="ECO:0000313" key="3">
    <source>
        <dbReference type="Proteomes" id="UP000094527"/>
    </source>
</evidence>
<proteinExistence type="predicted"/>
<feature type="region of interest" description="Disordered" evidence="1">
    <location>
        <begin position="237"/>
        <end position="296"/>
    </location>
</feature>
<dbReference type="Proteomes" id="UP000094527">
    <property type="component" value="Unassembled WGS sequence"/>
</dbReference>
<feature type="compositionally biased region" description="Polar residues" evidence="1">
    <location>
        <begin position="335"/>
        <end position="356"/>
    </location>
</feature>
<gene>
    <name evidence="2" type="ORF">Ocin01_07786</name>
</gene>
<feature type="compositionally biased region" description="Polar residues" evidence="1">
    <location>
        <begin position="270"/>
        <end position="289"/>
    </location>
</feature>
<feature type="compositionally biased region" description="Basic and acidic residues" evidence="1">
    <location>
        <begin position="254"/>
        <end position="269"/>
    </location>
</feature>
<feature type="compositionally biased region" description="Basic and acidic residues" evidence="1">
    <location>
        <begin position="424"/>
        <end position="439"/>
    </location>
</feature>
<reference evidence="2 3" key="1">
    <citation type="journal article" date="2016" name="Genome Biol. Evol.">
        <title>Gene Family Evolution Reflects Adaptation to Soil Environmental Stressors in the Genome of the Collembolan Orchesella cincta.</title>
        <authorList>
            <person name="Faddeeva-Vakhrusheva A."/>
            <person name="Derks M.F."/>
            <person name="Anvar S.Y."/>
            <person name="Agamennone V."/>
            <person name="Suring W."/>
            <person name="Smit S."/>
            <person name="van Straalen N.M."/>
            <person name="Roelofs D."/>
        </authorList>
    </citation>
    <scope>NUCLEOTIDE SEQUENCE [LARGE SCALE GENOMIC DNA]</scope>
    <source>
        <tissue evidence="2">Mixed pool</tissue>
    </source>
</reference>
<evidence type="ECO:0000313" key="2">
    <source>
        <dbReference type="EMBL" id="ODM98891.1"/>
    </source>
</evidence>
<feature type="region of interest" description="Disordered" evidence="1">
    <location>
        <begin position="334"/>
        <end position="373"/>
    </location>
</feature>
<keyword evidence="3" id="KW-1185">Reference proteome</keyword>
<feature type="region of interest" description="Disordered" evidence="1">
    <location>
        <begin position="424"/>
        <end position="478"/>
    </location>
</feature>
<name>A0A1D2N102_ORCCI</name>
<dbReference type="AlphaFoldDB" id="A0A1D2N102"/>
<evidence type="ECO:0000256" key="1">
    <source>
        <dbReference type="SAM" id="MobiDB-lite"/>
    </source>
</evidence>